<feature type="region of interest" description="Disordered" evidence="1">
    <location>
        <begin position="166"/>
        <end position="249"/>
    </location>
</feature>
<feature type="compositionally biased region" description="Low complexity" evidence="1">
    <location>
        <begin position="117"/>
        <end position="132"/>
    </location>
</feature>
<feature type="compositionally biased region" description="Pro residues" evidence="1">
    <location>
        <begin position="97"/>
        <end position="106"/>
    </location>
</feature>
<sequence length="326" mass="35747">MSSPASEYLGCSPTLYTLVGPNGLSRQNFKYYIIHGKRHAGIYLDQSVASARAKATNEREPKGYNDKAAVIKAWKFICQSAHQHPPQELQPFVSPFGQPPSTPAPPSNERRNDQDLSEAARSLSLRSPTPSRCQQKVAFAGGIEPASNSLSAEDLVKLLTADAAPFPHVSLDSPGKSSRQGTSSGGTPSKPPPTKRGDSSKRQRFTKPGEEANKPVYHPSKPRNVKVQELGSGFPTSESESEDLGKKGKEKENLEPCQFFIVRYRGGCDTYSSQYAVSLVFYPSAHVVSRSEAMRAFVSFKSKGMAPQMRVTEDEKLAEEFMLEKF</sequence>
<protein>
    <submittedName>
        <fullName evidence="2">Uncharacterized protein</fullName>
    </submittedName>
</protein>
<proteinExistence type="predicted"/>
<feature type="region of interest" description="Disordered" evidence="1">
    <location>
        <begin position="87"/>
        <end position="132"/>
    </location>
</feature>
<evidence type="ECO:0000256" key="1">
    <source>
        <dbReference type="SAM" id="MobiDB-lite"/>
    </source>
</evidence>
<evidence type="ECO:0000313" key="2">
    <source>
        <dbReference type="EMBL" id="THU83393.1"/>
    </source>
</evidence>
<keyword evidence="3" id="KW-1185">Reference proteome</keyword>
<dbReference type="Proteomes" id="UP000297245">
    <property type="component" value="Unassembled WGS sequence"/>
</dbReference>
<feature type="compositionally biased region" description="Basic and acidic residues" evidence="1">
    <location>
        <begin position="195"/>
        <end position="213"/>
    </location>
</feature>
<gene>
    <name evidence="2" type="ORF">K435DRAFT_871313</name>
</gene>
<organism evidence="2 3">
    <name type="scientific">Dendrothele bispora (strain CBS 962.96)</name>
    <dbReference type="NCBI Taxonomy" id="1314807"/>
    <lineage>
        <taxon>Eukaryota</taxon>
        <taxon>Fungi</taxon>
        <taxon>Dikarya</taxon>
        <taxon>Basidiomycota</taxon>
        <taxon>Agaricomycotina</taxon>
        <taxon>Agaricomycetes</taxon>
        <taxon>Agaricomycetidae</taxon>
        <taxon>Agaricales</taxon>
        <taxon>Agaricales incertae sedis</taxon>
        <taxon>Dendrothele</taxon>
    </lineage>
</organism>
<name>A0A4S8L4Y7_DENBC</name>
<dbReference type="EMBL" id="ML179665">
    <property type="protein sequence ID" value="THU83393.1"/>
    <property type="molecule type" value="Genomic_DNA"/>
</dbReference>
<accession>A0A4S8L4Y7</accession>
<dbReference type="AlphaFoldDB" id="A0A4S8L4Y7"/>
<evidence type="ECO:0000313" key="3">
    <source>
        <dbReference type="Proteomes" id="UP000297245"/>
    </source>
</evidence>
<reference evidence="2 3" key="1">
    <citation type="journal article" date="2019" name="Nat. Ecol. Evol.">
        <title>Megaphylogeny resolves global patterns of mushroom evolution.</title>
        <authorList>
            <person name="Varga T."/>
            <person name="Krizsan K."/>
            <person name="Foldi C."/>
            <person name="Dima B."/>
            <person name="Sanchez-Garcia M."/>
            <person name="Sanchez-Ramirez S."/>
            <person name="Szollosi G.J."/>
            <person name="Szarkandi J.G."/>
            <person name="Papp V."/>
            <person name="Albert L."/>
            <person name="Andreopoulos W."/>
            <person name="Angelini C."/>
            <person name="Antonin V."/>
            <person name="Barry K.W."/>
            <person name="Bougher N.L."/>
            <person name="Buchanan P."/>
            <person name="Buyck B."/>
            <person name="Bense V."/>
            <person name="Catcheside P."/>
            <person name="Chovatia M."/>
            <person name="Cooper J."/>
            <person name="Damon W."/>
            <person name="Desjardin D."/>
            <person name="Finy P."/>
            <person name="Geml J."/>
            <person name="Haridas S."/>
            <person name="Hughes K."/>
            <person name="Justo A."/>
            <person name="Karasinski D."/>
            <person name="Kautmanova I."/>
            <person name="Kiss B."/>
            <person name="Kocsube S."/>
            <person name="Kotiranta H."/>
            <person name="LaButti K.M."/>
            <person name="Lechner B.E."/>
            <person name="Liimatainen K."/>
            <person name="Lipzen A."/>
            <person name="Lukacs Z."/>
            <person name="Mihaltcheva S."/>
            <person name="Morgado L.N."/>
            <person name="Niskanen T."/>
            <person name="Noordeloos M.E."/>
            <person name="Ohm R.A."/>
            <person name="Ortiz-Santana B."/>
            <person name="Ovrebo C."/>
            <person name="Racz N."/>
            <person name="Riley R."/>
            <person name="Savchenko A."/>
            <person name="Shiryaev A."/>
            <person name="Soop K."/>
            <person name="Spirin V."/>
            <person name="Szebenyi C."/>
            <person name="Tomsovsky M."/>
            <person name="Tulloss R.E."/>
            <person name="Uehling J."/>
            <person name="Grigoriev I.V."/>
            <person name="Vagvolgyi C."/>
            <person name="Papp T."/>
            <person name="Martin F.M."/>
            <person name="Miettinen O."/>
            <person name="Hibbett D.S."/>
            <person name="Nagy L.G."/>
        </authorList>
    </citation>
    <scope>NUCLEOTIDE SEQUENCE [LARGE SCALE GENOMIC DNA]</scope>
    <source>
        <strain evidence="2 3">CBS 962.96</strain>
    </source>
</reference>